<feature type="compositionally biased region" description="Gly residues" evidence="2">
    <location>
        <begin position="891"/>
        <end position="903"/>
    </location>
</feature>
<keyword evidence="1" id="KW-0175">Coiled coil</keyword>
<keyword evidence="3" id="KW-1133">Transmembrane helix</keyword>
<evidence type="ECO:0000256" key="3">
    <source>
        <dbReference type="SAM" id="Phobius"/>
    </source>
</evidence>
<feature type="region of interest" description="Disordered" evidence="2">
    <location>
        <begin position="886"/>
        <end position="926"/>
    </location>
</feature>
<reference evidence="4 5" key="1">
    <citation type="submission" date="2021-06" db="EMBL/GenBank/DDBJ databases">
        <authorList>
            <person name="Sun Q."/>
            <person name="Li D."/>
        </authorList>
    </citation>
    <scope>NUCLEOTIDE SEQUENCE [LARGE SCALE GENOMIC DNA]</scope>
    <source>
        <strain evidence="4 5">MSJ-5</strain>
    </source>
</reference>
<dbReference type="RefSeq" id="WP_216418781.1">
    <property type="nucleotide sequence ID" value="NZ_JAHLQK010000006.1"/>
</dbReference>
<keyword evidence="5" id="KW-1185">Reference proteome</keyword>
<evidence type="ECO:0008006" key="6">
    <source>
        <dbReference type="Google" id="ProtNLM"/>
    </source>
</evidence>
<evidence type="ECO:0000256" key="2">
    <source>
        <dbReference type="SAM" id="MobiDB-lite"/>
    </source>
</evidence>
<evidence type="ECO:0000256" key="1">
    <source>
        <dbReference type="SAM" id="Coils"/>
    </source>
</evidence>
<evidence type="ECO:0000313" key="5">
    <source>
        <dbReference type="Proteomes" id="UP000779508"/>
    </source>
</evidence>
<feature type="coiled-coil region" evidence="1">
    <location>
        <begin position="137"/>
        <end position="185"/>
    </location>
</feature>
<keyword evidence="3" id="KW-0812">Transmembrane</keyword>
<feature type="transmembrane region" description="Helical" evidence="3">
    <location>
        <begin position="708"/>
        <end position="737"/>
    </location>
</feature>
<keyword evidence="3" id="KW-0472">Membrane</keyword>
<feature type="coiled-coil region" evidence="1">
    <location>
        <begin position="70"/>
        <end position="104"/>
    </location>
</feature>
<dbReference type="Proteomes" id="UP000779508">
    <property type="component" value="Unassembled WGS sequence"/>
</dbReference>
<protein>
    <recommendedName>
        <fullName evidence="6">Phage-related protein</fullName>
    </recommendedName>
</protein>
<evidence type="ECO:0000313" key="4">
    <source>
        <dbReference type="EMBL" id="MBU5677780.1"/>
    </source>
</evidence>
<dbReference type="EMBL" id="JAHLQK010000006">
    <property type="protein sequence ID" value="MBU5677780.1"/>
    <property type="molecule type" value="Genomic_DNA"/>
</dbReference>
<sequence>MADESTSVGKVQLDIEISQSSLNREMNKLGTVFNSSLKNMFSQTTNFVKSSLDRMTNSFKTFSQVGAGSTDKVSKNINKMNSDLEKTQAKIDETNSKLAQLYAEQDNIIESYRSFPTFSGMSNEESLGQMLNSDSRYSSLTSEIEGLESRLQQLRTASDTTRTSIRNLQENLSNTNNTTQRTNDTTRRTANSTRQLGREINRAGQNAKKSTGKIAGFANMIDSSFRRILKRIFIYNLIYKGIRGIINYTSAALKTNKQFVHSLNIIKTNLMVAFQPIYDFVLPAINALMKGIATATTYVASAISSLFGKTYEQSYGATKNLDNAKKAMDGYGKSAKKAQGQLAGFDEINQLDLSKDDEQSGADGFEMTMPDTSTIDLTGFEKFRDMLQPTIESLKNLGIALEPLKNFVSTGLQDFYNNFLVPVGKWTFGEGLPRLIDGLTKIVSGVDWGYLNNSFNNLWLSLAPFATNIGEGLLGFYEQVLVPIGTWVLGEGLPRFIDAIANGLSRIKWGPIHAGLNNLWSALTPFAINVGEGLLWFWENILVPLGTWTMNNVVPVFLDILAEAIRILNGVIEALKPLGQWLWDNFLKPLAEWTGGVIVSVLDEIKDALKGIGDWVTSNEEKVQGFFMIFATWKATTFVIEMSKATAAVVAHTAKMVLSKSETLILMGLYAKDAIAKGLSTVATWGQVAATTAWNVVAGIATTVTTGLAAVMAFLTSPIGLVVIAIAALIAIGVALYKNWEEISVWLKKIWEDIKIKAEEVWTAIEEFFVRMWEGIKTTAISVWDSIKTYTVTKWNEIKDFLSKLWDGVKDSFKRVWESMKELLPSLLDGILNVMKNSFDTFKDIGYNLFNMVWEGMKDIWNSINDWVSDKVDWLKDKLSFWRKGTDEMSGSGGGGGSRGTGGVALLPDDHPDKPGSEEYKKNNPNMPAWLGGGGIPMLARGGIVDQPTLAMVGERGKEAVVPLENTAFVDTLASALGNAVMAAMQMGNGGGLRVDSSGDIILQIDGTTLGRIVGPILDKEKQRIGNNVIIQPI</sequence>
<organism evidence="4 5">
    <name type="scientific">Alkaliphilus flagellatus</name>
    <dbReference type="NCBI Taxonomy" id="2841507"/>
    <lineage>
        <taxon>Bacteria</taxon>
        <taxon>Bacillati</taxon>
        <taxon>Bacillota</taxon>
        <taxon>Clostridia</taxon>
        <taxon>Peptostreptococcales</taxon>
        <taxon>Natronincolaceae</taxon>
        <taxon>Alkaliphilus</taxon>
    </lineage>
</organism>
<name>A0ABS6G5M3_9FIRM</name>
<proteinExistence type="predicted"/>
<feature type="compositionally biased region" description="Basic and acidic residues" evidence="2">
    <location>
        <begin position="908"/>
        <end position="922"/>
    </location>
</feature>
<comment type="caution">
    <text evidence="4">The sequence shown here is derived from an EMBL/GenBank/DDBJ whole genome shotgun (WGS) entry which is preliminary data.</text>
</comment>
<accession>A0ABS6G5M3</accession>
<gene>
    <name evidence="4" type="ORF">KQI88_15280</name>
</gene>